<protein>
    <submittedName>
        <fullName evidence="9">Lysylphosphatidylglycerol synthetase, C-terminal domain, DUF2156 family</fullName>
    </submittedName>
</protein>
<keyword evidence="3 7" id="KW-0812">Transmembrane</keyword>
<dbReference type="PANTHER" id="PTHR34697">
    <property type="entry name" value="PHOSPHATIDYLGLYCEROL LYSYLTRANSFERASE"/>
    <property type="match status" value="1"/>
</dbReference>
<name>A0A1H1Q1Q1_9CORY</name>
<evidence type="ECO:0000259" key="8">
    <source>
        <dbReference type="Pfam" id="PF09924"/>
    </source>
</evidence>
<feature type="transmembrane region" description="Helical" evidence="7">
    <location>
        <begin position="7"/>
        <end position="28"/>
    </location>
</feature>
<feature type="region of interest" description="Disordered" evidence="6">
    <location>
        <begin position="825"/>
        <end position="851"/>
    </location>
</feature>
<evidence type="ECO:0000256" key="4">
    <source>
        <dbReference type="ARBA" id="ARBA00022989"/>
    </source>
</evidence>
<dbReference type="eggNOG" id="COG2898">
    <property type="taxonomic scope" value="Bacteria"/>
</dbReference>
<evidence type="ECO:0000256" key="1">
    <source>
        <dbReference type="ARBA" id="ARBA00004651"/>
    </source>
</evidence>
<feature type="transmembrane region" description="Helical" evidence="7">
    <location>
        <begin position="436"/>
        <end position="457"/>
    </location>
</feature>
<feature type="transmembrane region" description="Helical" evidence="7">
    <location>
        <begin position="84"/>
        <end position="107"/>
    </location>
</feature>
<dbReference type="EMBL" id="LT629765">
    <property type="protein sequence ID" value="SDS17412.1"/>
    <property type="molecule type" value="Genomic_DNA"/>
</dbReference>
<gene>
    <name evidence="9" type="ORF">SAMN04488539_1156</name>
</gene>
<evidence type="ECO:0000256" key="3">
    <source>
        <dbReference type="ARBA" id="ARBA00022692"/>
    </source>
</evidence>
<proteinExistence type="predicted"/>
<dbReference type="Proteomes" id="UP000182237">
    <property type="component" value="Chromosome I"/>
</dbReference>
<keyword evidence="2" id="KW-1003">Cell membrane</keyword>
<feature type="transmembrane region" description="Helical" evidence="7">
    <location>
        <begin position="48"/>
        <end position="72"/>
    </location>
</feature>
<evidence type="ECO:0000313" key="9">
    <source>
        <dbReference type="EMBL" id="SDS17412.1"/>
    </source>
</evidence>
<dbReference type="GO" id="GO:0016755">
    <property type="term" value="F:aminoacyltransferase activity"/>
    <property type="evidence" value="ECO:0007669"/>
    <property type="project" value="TreeGrafter"/>
</dbReference>
<accession>A0A1H1Q1Q1</accession>
<feature type="transmembrane region" description="Helical" evidence="7">
    <location>
        <begin position="174"/>
        <end position="194"/>
    </location>
</feature>
<feature type="compositionally biased region" description="Low complexity" evidence="6">
    <location>
        <begin position="825"/>
        <end position="841"/>
    </location>
</feature>
<feature type="transmembrane region" description="Helical" evidence="7">
    <location>
        <begin position="276"/>
        <end position="294"/>
    </location>
</feature>
<dbReference type="RefSeq" id="WP_019195012.1">
    <property type="nucleotide sequence ID" value="NZ_LT629765.1"/>
</dbReference>
<keyword evidence="4 7" id="KW-1133">Transmembrane helix</keyword>
<feature type="transmembrane region" description="Helical" evidence="7">
    <location>
        <begin position="374"/>
        <end position="397"/>
    </location>
</feature>
<dbReference type="STRING" id="1203190.GCA_000312345_02240"/>
<evidence type="ECO:0000313" key="10">
    <source>
        <dbReference type="Proteomes" id="UP000182237"/>
    </source>
</evidence>
<keyword evidence="5 7" id="KW-0472">Membrane</keyword>
<feature type="transmembrane region" description="Helical" evidence="7">
    <location>
        <begin position="301"/>
        <end position="319"/>
    </location>
</feature>
<sequence length="851" mass="89199">MNTVRSIATRVPASLVMLVVMWGAYALLGADALRVAGYSRGGGGNAASVLTSGLTSWHLAGMLYATCALLLFAVPGEVILGTRVFVVVALAVHAVAVPVGAVAASVVEAGGLNPWGADAATATYASPMAWIVGSLAYATAELGVLWRRRLRLVLFALTGTLVLYDGSLTSVVSLSAVLLGCAAGIMVHGGLRTLAPLRVSLRESRVLVAVLFAVVAFGPALTALNPAAHGPFAQSSMLMWEPAVAAEEVAVRCANATSHACLEALMVNRQSGLGPFLLNIAPLLFSLVVARGLARGRRLAWVLAMTGALVACAVIVAQIGRVGAGVSAGVGGAGVDAAAPLVVFTVVVVLVPWLAVVCVLAATRSRFRVRSQSALAVGPAAAALAVCALVWVVGALLDPGFVQPPSFGAALAETPLRFLPPVVAHLFPHAVVPLSAASWILYEWVGIAFWAALIVGVHRALVSVPSATRATERERARGILTRGTGDHLAWMGLWNGTRYFFHGSDGSDGSDGSGEGYEGYVAYRVARGVAVTLGAPVYTNGASRDAVAAAFEDYAAEQGWRVAWYSVPEDFARPGFRTVRVAEEALMSTDNLEFKGKKFQNIRTARNRAAKDGIRAVWTDWSELDVETREKIAALSEQWMAEKALPEMGFTLGSLDELQVEGTKLLLAVGDDTRVHGVTSWLPVYEGGELVGYTLDFMRRDPDGFRPTVEFLLAEAAVIAGSEGLAWVSLSGAPLARSGAPESLPEVILDRAGASIEPLYGFRSLAASKYKFHPTHSGWYLAYDDELALGAIAVAVVSCYLPTLKPADYVGVVKEFLASRHAVSAAESSPASAPTGSPSTARARPLRAKRA</sequence>
<keyword evidence="10" id="KW-1185">Reference proteome</keyword>
<reference evidence="9 10" key="1">
    <citation type="submission" date="2016-10" db="EMBL/GenBank/DDBJ databases">
        <authorList>
            <person name="de Groot N.N."/>
        </authorList>
    </citation>
    <scope>NUCLEOTIDE SEQUENCE [LARGE SCALE GENOMIC DNA]</scope>
    <source>
        <strain evidence="9 10">DSM 45434</strain>
    </source>
</reference>
<dbReference type="InterPro" id="IPR051211">
    <property type="entry name" value="PG_lysyltransferase"/>
</dbReference>
<feature type="domain" description="Phosphatidylglycerol lysyltransferase C-terminal" evidence="8">
    <location>
        <begin position="480"/>
        <end position="783"/>
    </location>
</feature>
<comment type="subcellular location">
    <subcellularLocation>
        <location evidence="1">Cell membrane</location>
        <topology evidence="1">Multi-pass membrane protein</topology>
    </subcellularLocation>
</comment>
<feature type="transmembrane region" description="Helical" evidence="7">
    <location>
        <begin position="150"/>
        <end position="168"/>
    </location>
</feature>
<dbReference type="PANTHER" id="PTHR34697:SF2">
    <property type="entry name" value="PHOSPHATIDYLGLYCEROL LYSYLTRANSFERASE"/>
    <property type="match status" value="1"/>
</dbReference>
<dbReference type="Pfam" id="PF09924">
    <property type="entry name" value="LPG_synthase_C"/>
    <property type="match status" value="1"/>
</dbReference>
<feature type="transmembrane region" description="Helical" evidence="7">
    <location>
        <begin position="206"/>
        <end position="228"/>
    </location>
</feature>
<feature type="transmembrane region" description="Helical" evidence="7">
    <location>
        <begin position="339"/>
        <end position="362"/>
    </location>
</feature>
<dbReference type="GO" id="GO:0055091">
    <property type="term" value="P:phospholipid homeostasis"/>
    <property type="evidence" value="ECO:0007669"/>
    <property type="project" value="TreeGrafter"/>
</dbReference>
<feature type="transmembrane region" description="Helical" evidence="7">
    <location>
        <begin position="119"/>
        <end position="138"/>
    </location>
</feature>
<evidence type="ECO:0000256" key="6">
    <source>
        <dbReference type="SAM" id="MobiDB-lite"/>
    </source>
</evidence>
<evidence type="ECO:0000256" key="2">
    <source>
        <dbReference type="ARBA" id="ARBA00022475"/>
    </source>
</evidence>
<dbReference type="OrthoDB" id="594838at2"/>
<evidence type="ECO:0000256" key="7">
    <source>
        <dbReference type="SAM" id="Phobius"/>
    </source>
</evidence>
<organism evidence="9 10">
    <name type="scientific">Corynebacterium timonense</name>
    <dbReference type="NCBI Taxonomy" id="441500"/>
    <lineage>
        <taxon>Bacteria</taxon>
        <taxon>Bacillati</taxon>
        <taxon>Actinomycetota</taxon>
        <taxon>Actinomycetes</taxon>
        <taxon>Mycobacteriales</taxon>
        <taxon>Corynebacteriaceae</taxon>
        <taxon>Corynebacterium</taxon>
    </lineage>
</organism>
<dbReference type="InterPro" id="IPR024320">
    <property type="entry name" value="LPG_synthase_C"/>
</dbReference>
<dbReference type="GO" id="GO:0005886">
    <property type="term" value="C:plasma membrane"/>
    <property type="evidence" value="ECO:0007669"/>
    <property type="project" value="UniProtKB-SubCell"/>
</dbReference>
<evidence type="ECO:0000256" key="5">
    <source>
        <dbReference type="ARBA" id="ARBA00023136"/>
    </source>
</evidence>
<dbReference type="AlphaFoldDB" id="A0A1H1Q1Q1"/>